<evidence type="ECO:0000313" key="10">
    <source>
        <dbReference type="Proteomes" id="UP000199202"/>
    </source>
</evidence>
<dbReference type="GO" id="GO:0004674">
    <property type="term" value="F:protein serine/threonine kinase activity"/>
    <property type="evidence" value="ECO:0007669"/>
    <property type="project" value="UniProtKB-KW"/>
</dbReference>
<evidence type="ECO:0000256" key="1">
    <source>
        <dbReference type="ARBA" id="ARBA00012513"/>
    </source>
</evidence>
<evidence type="ECO:0000256" key="4">
    <source>
        <dbReference type="ARBA" id="ARBA00022777"/>
    </source>
</evidence>
<dbReference type="EC" id="2.7.11.1" evidence="1"/>
<evidence type="ECO:0000256" key="6">
    <source>
        <dbReference type="SAM" id="MobiDB-lite"/>
    </source>
</evidence>
<dbReference type="AlphaFoldDB" id="A0A1G9DB66"/>
<feature type="compositionally biased region" description="Low complexity" evidence="6">
    <location>
        <begin position="379"/>
        <end position="402"/>
    </location>
</feature>
<dbReference type="Gene3D" id="3.30.200.20">
    <property type="entry name" value="Phosphorylase Kinase, domain 1"/>
    <property type="match status" value="1"/>
</dbReference>
<keyword evidence="4 9" id="KW-0418">Kinase</keyword>
<dbReference type="GO" id="GO:0005524">
    <property type="term" value="F:ATP binding"/>
    <property type="evidence" value="ECO:0007669"/>
    <property type="project" value="UniProtKB-KW"/>
</dbReference>
<evidence type="ECO:0000256" key="7">
    <source>
        <dbReference type="SAM" id="Phobius"/>
    </source>
</evidence>
<dbReference type="InterPro" id="IPR011009">
    <property type="entry name" value="Kinase-like_dom_sf"/>
</dbReference>
<organism evidence="9 10">
    <name type="scientific">Nonomuraea jiangxiensis</name>
    <dbReference type="NCBI Taxonomy" id="633440"/>
    <lineage>
        <taxon>Bacteria</taxon>
        <taxon>Bacillati</taxon>
        <taxon>Actinomycetota</taxon>
        <taxon>Actinomycetes</taxon>
        <taxon>Streptosporangiales</taxon>
        <taxon>Streptosporangiaceae</taxon>
        <taxon>Nonomuraea</taxon>
    </lineage>
</organism>
<gene>
    <name evidence="9" type="ORF">SAMN05421869_11769</name>
</gene>
<evidence type="ECO:0000313" key="9">
    <source>
        <dbReference type="EMBL" id="SDK61131.1"/>
    </source>
</evidence>
<feature type="domain" description="Protein kinase" evidence="8">
    <location>
        <begin position="18"/>
        <end position="254"/>
    </location>
</feature>
<feature type="compositionally biased region" description="Low complexity" evidence="6">
    <location>
        <begin position="354"/>
        <end position="373"/>
    </location>
</feature>
<feature type="region of interest" description="Disordered" evidence="6">
    <location>
        <begin position="343"/>
        <end position="418"/>
    </location>
</feature>
<keyword evidence="10" id="KW-1185">Reference proteome</keyword>
<dbReference type="STRING" id="633440.SAMN05421869_11769"/>
<keyword evidence="7" id="KW-1133">Transmembrane helix</keyword>
<name>A0A1G9DB66_9ACTN</name>
<dbReference type="PANTHER" id="PTHR43671:SF13">
    <property type="entry name" value="SERINE_THREONINE-PROTEIN KINASE NEK2"/>
    <property type="match status" value="1"/>
</dbReference>
<protein>
    <recommendedName>
        <fullName evidence="1">non-specific serine/threonine protein kinase</fullName>
        <ecNumber evidence="1">2.7.11.1</ecNumber>
    </recommendedName>
</protein>
<proteinExistence type="predicted"/>
<evidence type="ECO:0000256" key="3">
    <source>
        <dbReference type="ARBA" id="ARBA00022741"/>
    </source>
</evidence>
<evidence type="ECO:0000259" key="8">
    <source>
        <dbReference type="PROSITE" id="PS50011"/>
    </source>
</evidence>
<feature type="transmembrane region" description="Helical" evidence="7">
    <location>
        <begin position="312"/>
        <end position="335"/>
    </location>
</feature>
<keyword evidence="9" id="KW-0723">Serine/threonine-protein kinase</keyword>
<feature type="region of interest" description="Disordered" evidence="6">
    <location>
        <begin position="254"/>
        <end position="310"/>
    </location>
</feature>
<dbReference type="PROSITE" id="PS50011">
    <property type="entry name" value="PROTEIN_KINASE_DOM"/>
    <property type="match status" value="1"/>
</dbReference>
<dbReference type="CDD" id="cd14014">
    <property type="entry name" value="STKc_PknB_like"/>
    <property type="match status" value="1"/>
</dbReference>
<keyword evidence="7" id="KW-0472">Membrane</keyword>
<accession>A0A1G9DB66</accession>
<keyword evidence="2" id="KW-0808">Transferase</keyword>
<sequence length="526" mass="54035">MYGMQALTEADPAQLGDYALVGALGRGPRSVVYLGRSAYGQVAIRLLAAGDVEAQRAMAAAAEQVTEPSVAQVLATGMHGDRVYVVSEYVQGVSLAESVRQEGPHDPARLHWLATGTAAALAAIHQAGLAHLAFTPANVMLGAQGPKVVDFGIVRPPEPAVIPAYLSPEQVAGHPAGPASDVFSWAATMIYAATGVPPFGEDNAPAVAHRVLNISADLSRLPAPLQPILNQCLAKQPAYRPTAQQVLASLHGAAPNQPAVGQPPAHAPTTTYFPPHPQPPAPTRAFPHSPPPAQPPGYAPPPPAPSKSSTSLVIGLVAGLVVLLAAGAAGVVFLADRQRQQPVAIASPNPSPATSETPDSGPTDSPDSGPSESSDPEAGESPSPRESPSSSESPSPSESPSSDAGAGTATSTPERTSVAGRWTGTYVCNQGKTALDLTITESSPGRLKATFAFEADPSNPDVPSGSFAMSGRLTGRVLDLKGVRWIDRPGEYIMVNLQADLTEDRPSTITGNVLGGGCSTFTIERS</sequence>
<dbReference type="Pfam" id="PF00069">
    <property type="entry name" value="Pkinase"/>
    <property type="match status" value="1"/>
</dbReference>
<evidence type="ECO:0000256" key="5">
    <source>
        <dbReference type="ARBA" id="ARBA00022840"/>
    </source>
</evidence>
<feature type="compositionally biased region" description="Pro residues" evidence="6">
    <location>
        <begin position="274"/>
        <end position="305"/>
    </location>
</feature>
<dbReference type="SUPFAM" id="SSF56112">
    <property type="entry name" value="Protein kinase-like (PK-like)"/>
    <property type="match status" value="1"/>
</dbReference>
<keyword evidence="7" id="KW-0812">Transmembrane</keyword>
<dbReference type="InterPro" id="IPR000719">
    <property type="entry name" value="Prot_kinase_dom"/>
</dbReference>
<keyword evidence="5" id="KW-0067">ATP-binding</keyword>
<evidence type="ECO:0000256" key="2">
    <source>
        <dbReference type="ARBA" id="ARBA00022679"/>
    </source>
</evidence>
<dbReference type="InterPro" id="IPR050660">
    <property type="entry name" value="NEK_Ser/Thr_kinase"/>
</dbReference>
<dbReference type="Proteomes" id="UP000199202">
    <property type="component" value="Unassembled WGS sequence"/>
</dbReference>
<dbReference type="PANTHER" id="PTHR43671">
    <property type="entry name" value="SERINE/THREONINE-PROTEIN KINASE NEK"/>
    <property type="match status" value="1"/>
</dbReference>
<dbReference type="Gene3D" id="1.10.510.10">
    <property type="entry name" value="Transferase(Phosphotransferase) domain 1"/>
    <property type="match status" value="1"/>
</dbReference>
<keyword evidence="3" id="KW-0547">Nucleotide-binding</keyword>
<dbReference type="OrthoDB" id="9762169at2"/>
<dbReference type="EMBL" id="FNDJ01000017">
    <property type="protein sequence ID" value="SDK61131.1"/>
    <property type="molecule type" value="Genomic_DNA"/>
</dbReference>
<reference evidence="9 10" key="1">
    <citation type="submission" date="2016-10" db="EMBL/GenBank/DDBJ databases">
        <authorList>
            <person name="de Groot N.N."/>
        </authorList>
    </citation>
    <scope>NUCLEOTIDE SEQUENCE [LARGE SCALE GENOMIC DNA]</scope>
    <source>
        <strain evidence="9 10">CGMCC 4.6533</strain>
    </source>
</reference>